<dbReference type="STRING" id="686832.A0A0C2XAJ2"/>
<organism evidence="2 3">
    <name type="scientific">Hebeloma cylindrosporum</name>
    <dbReference type="NCBI Taxonomy" id="76867"/>
    <lineage>
        <taxon>Eukaryota</taxon>
        <taxon>Fungi</taxon>
        <taxon>Dikarya</taxon>
        <taxon>Basidiomycota</taxon>
        <taxon>Agaricomycotina</taxon>
        <taxon>Agaricomycetes</taxon>
        <taxon>Agaricomycetidae</taxon>
        <taxon>Agaricales</taxon>
        <taxon>Agaricineae</taxon>
        <taxon>Hymenogastraceae</taxon>
        <taxon>Hebeloma</taxon>
    </lineage>
</organism>
<feature type="compositionally biased region" description="Pro residues" evidence="1">
    <location>
        <begin position="311"/>
        <end position="324"/>
    </location>
</feature>
<reference evidence="2 3" key="1">
    <citation type="submission" date="2014-04" db="EMBL/GenBank/DDBJ databases">
        <authorList>
            <consortium name="DOE Joint Genome Institute"/>
            <person name="Kuo A."/>
            <person name="Gay G."/>
            <person name="Dore J."/>
            <person name="Kohler A."/>
            <person name="Nagy L.G."/>
            <person name="Floudas D."/>
            <person name="Copeland A."/>
            <person name="Barry K.W."/>
            <person name="Cichocki N."/>
            <person name="Veneault-Fourrey C."/>
            <person name="LaButti K."/>
            <person name="Lindquist E.A."/>
            <person name="Lipzen A."/>
            <person name="Lundell T."/>
            <person name="Morin E."/>
            <person name="Murat C."/>
            <person name="Sun H."/>
            <person name="Tunlid A."/>
            <person name="Henrissat B."/>
            <person name="Grigoriev I.V."/>
            <person name="Hibbett D.S."/>
            <person name="Martin F."/>
            <person name="Nordberg H.P."/>
            <person name="Cantor M.N."/>
            <person name="Hua S.X."/>
        </authorList>
    </citation>
    <scope>NUCLEOTIDE SEQUENCE [LARGE SCALE GENOMIC DNA]</scope>
    <source>
        <strain evidence="3">h7</strain>
    </source>
</reference>
<name>A0A0C2XAJ2_HEBCY</name>
<feature type="compositionally biased region" description="Polar residues" evidence="1">
    <location>
        <begin position="376"/>
        <end position="393"/>
    </location>
</feature>
<protein>
    <submittedName>
        <fullName evidence="2">Uncharacterized protein</fullName>
    </submittedName>
</protein>
<feature type="region of interest" description="Disordered" evidence="1">
    <location>
        <begin position="474"/>
        <end position="500"/>
    </location>
</feature>
<evidence type="ECO:0000256" key="1">
    <source>
        <dbReference type="SAM" id="MobiDB-lite"/>
    </source>
</evidence>
<dbReference type="AlphaFoldDB" id="A0A0C2XAJ2"/>
<keyword evidence="3" id="KW-1185">Reference proteome</keyword>
<feature type="region of interest" description="Disordered" evidence="1">
    <location>
        <begin position="243"/>
        <end position="393"/>
    </location>
</feature>
<sequence length="525" mass="58070">MTTTLEKKRFRRRTWNATKPHLPKYSSVPELQLVPPRRPQFHCQRCGFTNTLIPLCLWCTWTSEEAEHEFELSMPRARRASAPPRVFFNNANPRCVRPHDPKNASSTDLCSPVAPSRIVGTHIAVVHEETRLDLPDDCDRDTEELRWGVQEHTETEHDGRHDVANVTKEPLPPPIFPAKGVQEGDARSPGAMIDLRDPLRPPSPTPLPLSIVRSKSEPMKTLKSSRRLLIIWLHEQENRPTLITNYDSPNFNAPSPPQHSRTLRRKKPLIPNSNATDLEPISISLTLHSTPSKRDMSRPDSPTHSISRDPITPPMTPTRLPPTSSPIAESTNSPGSSPVRLGHPSRPYYTAIRKGGISPSPSRPSSLSGPSPSASTRPQSYQPPTSFPFGTSLETTSTSARHLSMSAMFVAPSSSQGMFSAFSVMDADSDNHQRDTGCEDDEDEEDLLRIVPPTPAPSRFSFSLPGDVHRVARKAAAKSASPHSHSQSLSSARSKARGSGMGFSMAEAGDVFYFFTIWSVFDSKT</sequence>
<accession>A0A0C2XAJ2</accession>
<evidence type="ECO:0000313" key="2">
    <source>
        <dbReference type="EMBL" id="KIM35008.1"/>
    </source>
</evidence>
<feature type="compositionally biased region" description="Basic and acidic residues" evidence="1">
    <location>
        <begin position="153"/>
        <end position="163"/>
    </location>
</feature>
<dbReference type="HOGENOM" id="CLU_518801_0_0_1"/>
<feature type="compositionally biased region" description="Low complexity" evidence="1">
    <location>
        <begin position="477"/>
        <end position="493"/>
    </location>
</feature>
<dbReference type="OrthoDB" id="2687560at2759"/>
<dbReference type="EMBL" id="KN831835">
    <property type="protein sequence ID" value="KIM35008.1"/>
    <property type="molecule type" value="Genomic_DNA"/>
</dbReference>
<evidence type="ECO:0000313" key="3">
    <source>
        <dbReference type="Proteomes" id="UP000053424"/>
    </source>
</evidence>
<feature type="compositionally biased region" description="Polar residues" evidence="1">
    <location>
        <begin position="243"/>
        <end position="253"/>
    </location>
</feature>
<gene>
    <name evidence="2" type="ORF">M413DRAFT_369944</name>
</gene>
<feature type="compositionally biased region" description="Low complexity" evidence="1">
    <location>
        <begin position="358"/>
        <end position="375"/>
    </location>
</feature>
<reference evidence="3" key="2">
    <citation type="submission" date="2015-01" db="EMBL/GenBank/DDBJ databases">
        <title>Evolutionary Origins and Diversification of the Mycorrhizal Mutualists.</title>
        <authorList>
            <consortium name="DOE Joint Genome Institute"/>
            <consortium name="Mycorrhizal Genomics Consortium"/>
            <person name="Kohler A."/>
            <person name="Kuo A."/>
            <person name="Nagy L.G."/>
            <person name="Floudas D."/>
            <person name="Copeland A."/>
            <person name="Barry K.W."/>
            <person name="Cichocki N."/>
            <person name="Veneault-Fourrey C."/>
            <person name="LaButti K."/>
            <person name="Lindquist E.A."/>
            <person name="Lipzen A."/>
            <person name="Lundell T."/>
            <person name="Morin E."/>
            <person name="Murat C."/>
            <person name="Riley R."/>
            <person name="Ohm R."/>
            <person name="Sun H."/>
            <person name="Tunlid A."/>
            <person name="Henrissat B."/>
            <person name="Grigoriev I.V."/>
            <person name="Hibbett D.S."/>
            <person name="Martin F."/>
        </authorList>
    </citation>
    <scope>NUCLEOTIDE SEQUENCE [LARGE SCALE GENOMIC DNA]</scope>
    <source>
        <strain evidence="3">h7</strain>
    </source>
</reference>
<dbReference type="Proteomes" id="UP000053424">
    <property type="component" value="Unassembled WGS sequence"/>
</dbReference>
<feature type="region of interest" description="Disordered" evidence="1">
    <location>
        <begin position="153"/>
        <end position="211"/>
    </location>
</feature>
<proteinExistence type="predicted"/>